<dbReference type="InterPro" id="IPR002772">
    <property type="entry name" value="Glyco_hydro_3_C"/>
</dbReference>
<dbReference type="SUPFAM" id="SSF51445">
    <property type="entry name" value="(Trans)glycosidases"/>
    <property type="match status" value="1"/>
</dbReference>
<dbReference type="Pfam" id="PF01915">
    <property type="entry name" value="Glyco_hydro_3_C"/>
    <property type="match status" value="1"/>
</dbReference>
<evidence type="ECO:0000313" key="7">
    <source>
        <dbReference type="EMBL" id="RNL83041.1"/>
    </source>
</evidence>
<dbReference type="Gene3D" id="3.40.50.1700">
    <property type="entry name" value="Glycoside hydrolase family 3 C-terminal domain"/>
    <property type="match status" value="1"/>
</dbReference>
<keyword evidence="2 4" id="KW-0378">Hydrolase</keyword>
<keyword evidence="4" id="KW-0326">Glycosidase</keyword>
<dbReference type="Pfam" id="PF00933">
    <property type="entry name" value="Glyco_hydro_3"/>
    <property type="match status" value="1"/>
</dbReference>
<dbReference type="InterPro" id="IPR026891">
    <property type="entry name" value="Fn3-like"/>
</dbReference>
<evidence type="ECO:0000259" key="6">
    <source>
        <dbReference type="SMART" id="SM01217"/>
    </source>
</evidence>
<dbReference type="Proteomes" id="UP000269198">
    <property type="component" value="Unassembled WGS sequence"/>
</dbReference>
<dbReference type="InterPro" id="IPR050288">
    <property type="entry name" value="Cellulose_deg_GH3"/>
</dbReference>
<dbReference type="GO" id="GO:0005975">
    <property type="term" value="P:carbohydrate metabolic process"/>
    <property type="evidence" value="ECO:0007669"/>
    <property type="project" value="InterPro"/>
</dbReference>
<dbReference type="Gene3D" id="3.20.20.300">
    <property type="entry name" value="Glycoside hydrolase, family 3, N-terminal domain"/>
    <property type="match status" value="1"/>
</dbReference>
<comment type="similarity">
    <text evidence="1 4">Belongs to the glycosyl hydrolase 3 family.</text>
</comment>
<reference evidence="7 8" key="1">
    <citation type="submission" date="2018-11" db="EMBL/GenBank/DDBJ databases">
        <title>The genome draft of YIM 96095.</title>
        <authorList>
            <person name="Tang S.-K."/>
            <person name="Chunyu W.-X."/>
            <person name="Feng Y.-Z."/>
        </authorList>
    </citation>
    <scope>NUCLEOTIDE SEQUENCE [LARGE SCALE GENOMIC DNA]</scope>
    <source>
        <strain evidence="7 8">YIM 96095</strain>
    </source>
</reference>
<proteinExistence type="inferred from homology"/>
<dbReference type="RefSeq" id="WP_123202518.1">
    <property type="nucleotide sequence ID" value="NZ_RJMB01000019.1"/>
</dbReference>
<dbReference type="PROSITE" id="PS00775">
    <property type="entry name" value="GLYCOSYL_HYDROL_F3"/>
    <property type="match status" value="1"/>
</dbReference>
<evidence type="ECO:0000256" key="2">
    <source>
        <dbReference type="ARBA" id="ARBA00022801"/>
    </source>
</evidence>
<keyword evidence="3" id="KW-0119">Carbohydrate metabolism</keyword>
<evidence type="ECO:0000256" key="4">
    <source>
        <dbReference type="RuleBase" id="RU361161"/>
    </source>
</evidence>
<organism evidence="7 8">
    <name type="scientific">Halostreptopolyspora alba</name>
    <dbReference type="NCBI Taxonomy" id="2487137"/>
    <lineage>
        <taxon>Bacteria</taxon>
        <taxon>Bacillati</taxon>
        <taxon>Actinomycetota</taxon>
        <taxon>Actinomycetes</taxon>
        <taxon>Streptosporangiales</taxon>
        <taxon>Nocardiopsidaceae</taxon>
        <taxon>Halostreptopolyspora</taxon>
    </lineage>
</organism>
<feature type="region of interest" description="Disordered" evidence="5">
    <location>
        <begin position="1"/>
        <end position="21"/>
    </location>
</feature>
<dbReference type="EMBL" id="RJMB01000019">
    <property type="protein sequence ID" value="RNL83041.1"/>
    <property type="molecule type" value="Genomic_DNA"/>
</dbReference>
<dbReference type="PANTHER" id="PTHR42715:SF10">
    <property type="entry name" value="BETA-GLUCOSIDASE"/>
    <property type="match status" value="1"/>
</dbReference>
<dbReference type="GO" id="GO:0004553">
    <property type="term" value="F:hydrolase activity, hydrolyzing O-glycosyl compounds"/>
    <property type="evidence" value="ECO:0007669"/>
    <property type="project" value="InterPro"/>
</dbReference>
<dbReference type="InterPro" id="IPR017853">
    <property type="entry name" value="GH"/>
</dbReference>
<evidence type="ECO:0000256" key="3">
    <source>
        <dbReference type="ARBA" id="ARBA00023277"/>
    </source>
</evidence>
<gene>
    <name evidence="7" type="ORF">EFW17_17690</name>
</gene>
<dbReference type="InterPro" id="IPR036881">
    <property type="entry name" value="Glyco_hydro_3_C_sf"/>
</dbReference>
<dbReference type="SUPFAM" id="SSF52279">
    <property type="entry name" value="Beta-D-glucan exohydrolase, C-terminal domain"/>
    <property type="match status" value="1"/>
</dbReference>
<dbReference type="InterPro" id="IPR001764">
    <property type="entry name" value="Glyco_hydro_3_N"/>
</dbReference>
<feature type="region of interest" description="Disordered" evidence="5">
    <location>
        <begin position="388"/>
        <end position="410"/>
    </location>
</feature>
<dbReference type="Gene3D" id="2.60.40.10">
    <property type="entry name" value="Immunoglobulins"/>
    <property type="match status" value="1"/>
</dbReference>
<dbReference type="InterPro" id="IPR036962">
    <property type="entry name" value="Glyco_hydro_3_N_sf"/>
</dbReference>
<comment type="caution">
    <text evidence="7">The sequence shown here is derived from an EMBL/GenBank/DDBJ whole genome shotgun (WGS) entry which is preliminary data.</text>
</comment>
<dbReference type="InterPro" id="IPR013783">
    <property type="entry name" value="Ig-like_fold"/>
</dbReference>
<dbReference type="AlphaFoldDB" id="A0A3N0E5B6"/>
<evidence type="ECO:0000256" key="1">
    <source>
        <dbReference type="ARBA" id="ARBA00005336"/>
    </source>
</evidence>
<dbReference type="OrthoDB" id="3187421at2"/>
<dbReference type="FunFam" id="3.20.20.300:FF:000011">
    <property type="entry name" value="Glycosyl hydrolase"/>
    <property type="match status" value="1"/>
</dbReference>
<evidence type="ECO:0000256" key="5">
    <source>
        <dbReference type="SAM" id="MobiDB-lite"/>
    </source>
</evidence>
<keyword evidence="8" id="KW-1185">Reference proteome</keyword>
<dbReference type="PANTHER" id="PTHR42715">
    <property type="entry name" value="BETA-GLUCOSIDASE"/>
    <property type="match status" value="1"/>
</dbReference>
<dbReference type="PRINTS" id="PR00133">
    <property type="entry name" value="GLHYDRLASE3"/>
</dbReference>
<dbReference type="Pfam" id="PF14310">
    <property type="entry name" value="Fn3-like"/>
    <property type="match status" value="1"/>
</dbReference>
<evidence type="ECO:0000313" key="8">
    <source>
        <dbReference type="Proteomes" id="UP000269198"/>
    </source>
</evidence>
<sequence length="819" mass="86058">MTRLPEPAGHPSGTTPETADVADGAAAWRDPARPAGERAEQLLRLMTLEEKVAQLHGIWVGADPAGGAVAPHQDEMADPVDWDRAIATGLGQLTRPFGSAPVDPAAGRESLARSQREIVAANRFGIPALAHEECLAGFTTWGATIYPVPLAWGASFDPELVERMAAQIGDSLRRVGVHQGLAPVLDVSRDPRWGRTEETIGEDPYLVGTVGTAYVRGLQSTGVVATLKHFVGYSASRAGRNLAPVSVGARELADVLLPPFEMAVRDGGARSVMASYNDNDGVPATADNALLAGVLRDQWGFDGTVVSDYFGVTFLRTLHRVAESPDSAGALALTAGVDVELPDVHCYGDRLIGAVRSGDVPEELVDQAALRVLTQKCELGLLDPGWWPTPDSDTPVSAGDGQRAGASVDLDPPEHRALAARLAERSVVLLANTEGTLPLSGDAGLAVVGPSVDTSEAMLGCYSFPSHIGSRYPDTPEGVRIPSVLDALRAELPGARIEHRRGCDIDGTGTSDIPDAVAAARSADVCVAVLGDRADLFGRGTSGEGCDSEDLRLPGLQQELLEALLDTGTPVVLVLLTGRPYALGGVADRLAAAVQAFFPGEEGGRAVAGVLSGRVNPSGRLPVAIPRSPGAQPASYIGPPLAHRSEVSSVDPTPLYPFGHGRSYTRFTWEDPRVDGRPVSDEEPTVASTEGAVTFGCTVRNDGEVAGADIVQLYLSDPVAQVTRSPRQLVGYARVHLEPGAARRVEFVVHADLASYTVAPGRRIVEAGDLDLALAASSADVRHTARVRLSGASRTVDHTRQLTSEVRVSDPEEATVRQS</sequence>
<dbReference type="InterPro" id="IPR019800">
    <property type="entry name" value="Glyco_hydro_3_AS"/>
</dbReference>
<protein>
    <submittedName>
        <fullName evidence="7">Glycosyl hydrolase</fullName>
    </submittedName>
</protein>
<dbReference type="SMART" id="SM01217">
    <property type="entry name" value="Fn3_like"/>
    <property type="match status" value="1"/>
</dbReference>
<name>A0A3N0E5B6_9ACTN</name>
<feature type="domain" description="Fibronectin type III-like" evidence="6">
    <location>
        <begin position="709"/>
        <end position="778"/>
    </location>
</feature>
<accession>A0A3N0E5B6</accession>